<dbReference type="Pfam" id="PF04185">
    <property type="entry name" value="Phosphoesterase"/>
    <property type="match status" value="1"/>
</dbReference>
<dbReference type="EMBL" id="JAAAUY010000297">
    <property type="protein sequence ID" value="KAF9331871.1"/>
    <property type="molecule type" value="Genomic_DNA"/>
</dbReference>
<organism evidence="3 4">
    <name type="scientific">Podila minutissima</name>
    <dbReference type="NCBI Taxonomy" id="64525"/>
    <lineage>
        <taxon>Eukaryota</taxon>
        <taxon>Fungi</taxon>
        <taxon>Fungi incertae sedis</taxon>
        <taxon>Mucoromycota</taxon>
        <taxon>Mortierellomycotina</taxon>
        <taxon>Mortierellomycetes</taxon>
        <taxon>Mortierellales</taxon>
        <taxon>Mortierellaceae</taxon>
        <taxon>Podila</taxon>
    </lineage>
</organism>
<name>A0A9P5SK17_9FUNG</name>
<dbReference type="InterPro" id="IPR017850">
    <property type="entry name" value="Alkaline_phosphatase_core_sf"/>
</dbReference>
<protein>
    <recommendedName>
        <fullName evidence="5">Acid phosphatase</fullName>
    </recommendedName>
</protein>
<keyword evidence="4" id="KW-1185">Reference proteome</keyword>
<dbReference type="AlphaFoldDB" id="A0A9P5SK17"/>
<evidence type="ECO:0000256" key="2">
    <source>
        <dbReference type="SAM" id="SignalP"/>
    </source>
</evidence>
<feature type="signal peptide" evidence="2">
    <location>
        <begin position="1"/>
        <end position="17"/>
    </location>
</feature>
<reference evidence="3" key="1">
    <citation type="journal article" date="2020" name="Fungal Divers.">
        <title>Resolving the Mortierellaceae phylogeny through synthesis of multi-gene phylogenetics and phylogenomics.</title>
        <authorList>
            <person name="Vandepol N."/>
            <person name="Liber J."/>
            <person name="Desiro A."/>
            <person name="Na H."/>
            <person name="Kennedy M."/>
            <person name="Barry K."/>
            <person name="Grigoriev I.V."/>
            <person name="Miller A.N."/>
            <person name="O'Donnell K."/>
            <person name="Stajich J.E."/>
            <person name="Bonito G."/>
        </authorList>
    </citation>
    <scope>NUCLEOTIDE SEQUENCE</scope>
    <source>
        <strain evidence="3">NVP1</strain>
    </source>
</reference>
<gene>
    <name evidence="3" type="ORF">BG006_005267</name>
</gene>
<evidence type="ECO:0008006" key="5">
    <source>
        <dbReference type="Google" id="ProtNLM"/>
    </source>
</evidence>
<comment type="caution">
    <text evidence="3">The sequence shown here is derived from an EMBL/GenBank/DDBJ whole genome shotgun (WGS) entry which is preliminary data.</text>
</comment>
<evidence type="ECO:0000313" key="3">
    <source>
        <dbReference type="EMBL" id="KAF9331871.1"/>
    </source>
</evidence>
<dbReference type="Proteomes" id="UP000696485">
    <property type="component" value="Unassembled WGS sequence"/>
</dbReference>
<dbReference type="PANTHER" id="PTHR31956:SF8">
    <property type="entry name" value="ACID PHOSPHATASE PHOA (AFU_ORTHOLOGUE AFUA_1G03570)"/>
    <property type="match status" value="1"/>
</dbReference>
<evidence type="ECO:0000313" key="4">
    <source>
        <dbReference type="Proteomes" id="UP000696485"/>
    </source>
</evidence>
<dbReference type="GO" id="GO:0009395">
    <property type="term" value="P:phospholipid catabolic process"/>
    <property type="evidence" value="ECO:0007669"/>
    <property type="project" value="TreeGrafter"/>
</dbReference>
<dbReference type="Gene3D" id="3.40.720.10">
    <property type="entry name" value="Alkaline Phosphatase, subunit A"/>
    <property type="match status" value="1"/>
</dbReference>
<evidence type="ECO:0000256" key="1">
    <source>
        <dbReference type="ARBA" id="ARBA00022801"/>
    </source>
</evidence>
<dbReference type="GO" id="GO:0016788">
    <property type="term" value="F:hydrolase activity, acting on ester bonds"/>
    <property type="evidence" value="ECO:0007669"/>
    <property type="project" value="InterPro"/>
</dbReference>
<sequence length="275" mass="29023">MLFKSIVYLALVAAAAAQTTNGKAFDHIFIVFLENTDYAKAATDAALSAFIPQGVLLDQYSGDSIAKNATRCANVVPATQLQTDLVSGKMPNYSFYTPNMINDGHNTTVADASKWLTGFLPPLLDNKTFNNNTLVVVTFDETENYNIQNRVLTILLGDAVASIKNTTDSTYNTHYSLLSTVENNWDLGDLGRQDANPTLSNVFDIVAKVSGYKNVNVTNPPLLNGADPGFLAPAPTSAPTPTAGVGGKGSGAGEVAIPKVFGVVTLLAGVFAAII</sequence>
<keyword evidence="2" id="KW-0732">Signal</keyword>
<dbReference type="PANTHER" id="PTHR31956">
    <property type="entry name" value="NON-SPECIFIC PHOSPHOLIPASE C4-RELATED"/>
    <property type="match status" value="1"/>
</dbReference>
<accession>A0A9P5SK17</accession>
<feature type="chain" id="PRO_5040198935" description="Acid phosphatase" evidence="2">
    <location>
        <begin position="18"/>
        <end position="275"/>
    </location>
</feature>
<dbReference type="InterPro" id="IPR007312">
    <property type="entry name" value="Phosphoesterase"/>
</dbReference>
<proteinExistence type="predicted"/>
<keyword evidence="1" id="KW-0378">Hydrolase</keyword>